<dbReference type="GeneID" id="70685854"/>
<evidence type="ECO:0000256" key="1">
    <source>
        <dbReference type="SAM" id="Phobius"/>
    </source>
</evidence>
<keyword evidence="1" id="KW-0472">Membrane</keyword>
<protein>
    <submittedName>
        <fullName evidence="3">Kef-type K+ transport system, predicted NAD-binding component</fullName>
    </submittedName>
</protein>
<feature type="domain" description="RCK N-terminal" evidence="2">
    <location>
        <begin position="119"/>
        <end position="236"/>
    </location>
</feature>
<evidence type="ECO:0000313" key="3">
    <source>
        <dbReference type="EMBL" id="QSG03670.1"/>
    </source>
</evidence>
<dbReference type="AlphaFoldDB" id="A0A897MNB7"/>
<gene>
    <name evidence="3" type="primary">kch3</name>
    <name evidence="3" type="ORF">AArcS_2474</name>
</gene>
<keyword evidence="1" id="KW-0812">Transmembrane</keyword>
<dbReference type="EMBL" id="CP064786">
    <property type="protein sequence ID" value="QSG03670.1"/>
    <property type="molecule type" value="Genomic_DNA"/>
</dbReference>
<dbReference type="SUPFAM" id="SSF51735">
    <property type="entry name" value="NAD(P)-binding Rossmann-fold domains"/>
    <property type="match status" value="1"/>
</dbReference>
<proteinExistence type="predicted"/>
<feature type="transmembrane region" description="Helical" evidence="1">
    <location>
        <begin position="21"/>
        <end position="40"/>
    </location>
</feature>
<name>A0A897MNB7_9EURY</name>
<dbReference type="PANTHER" id="PTHR43833:SF9">
    <property type="entry name" value="POTASSIUM CHANNEL PROTEIN YUGO-RELATED"/>
    <property type="match status" value="1"/>
</dbReference>
<dbReference type="GO" id="GO:0006813">
    <property type="term" value="P:potassium ion transport"/>
    <property type="evidence" value="ECO:0007669"/>
    <property type="project" value="InterPro"/>
</dbReference>
<dbReference type="KEGG" id="hara:AArcS_2474"/>
<evidence type="ECO:0000313" key="4">
    <source>
        <dbReference type="Proteomes" id="UP000663586"/>
    </source>
</evidence>
<accession>A0A897MNB7</accession>
<keyword evidence="4" id="KW-1185">Reference proteome</keyword>
<evidence type="ECO:0000259" key="2">
    <source>
        <dbReference type="PROSITE" id="PS51201"/>
    </source>
</evidence>
<dbReference type="InterPro" id="IPR003148">
    <property type="entry name" value="RCK_N"/>
</dbReference>
<dbReference type="PANTHER" id="PTHR43833">
    <property type="entry name" value="POTASSIUM CHANNEL PROTEIN 2-RELATED-RELATED"/>
    <property type="match status" value="1"/>
</dbReference>
<dbReference type="RefSeq" id="WP_238477715.1">
    <property type="nucleotide sequence ID" value="NZ_CP064786.1"/>
</dbReference>
<dbReference type="Proteomes" id="UP000663586">
    <property type="component" value="Chromosome"/>
</dbReference>
<organism evidence="3 4">
    <name type="scientific">Natranaeroarchaeum sulfidigenes</name>
    <dbReference type="NCBI Taxonomy" id="2784880"/>
    <lineage>
        <taxon>Archaea</taxon>
        <taxon>Methanobacteriati</taxon>
        <taxon>Methanobacteriota</taxon>
        <taxon>Stenosarchaea group</taxon>
        <taxon>Halobacteria</taxon>
        <taxon>Halobacteriales</taxon>
        <taxon>Natronoarchaeaceae</taxon>
        <taxon>Natranaeroarchaeum</taxon>
    </lineage>
</organism>
<dbReference type="Pfam" id="PF02254">
    <property type="entry name" value="TrkA_N"/>
    <property type="match status" value="1"/>
</dbReference>
<dbReference type="InterPro" id="IPR050721">
    <property type="entry name" value="Trk_Ktr_HKT_K-transport"/>
</dbReference>
<reference evidence="3" key="1">
    <citation type="submission" date="2020-11" db="EMBL/GenBank/DDBJ databases">
        <title>Carbohydrate-dependent, anaerobic sulfur respiration: A novel catabolism in halophilic archaea.</title>
        <authorList>
            <person name="Sorokin D.Y."/>
            <person name="Messina E."/>
            <person name="Smedile F."/>
            <person name="La Cono V."/>
            <person name="Hallsworth J.E."/>
            <person name="Yakimov M.M."/>
        </authorList>
    </citation>
    <scope>NUCLEOTIDE SEQUENCE</scope>
    <source>
        <strain evidence="3">AArc-S</strain>
    </source>
</reference>
<keyword evidence="1" id="KW-1133">Transmembrane helix</keyword>
<dbReference type="PROSITE" id="PS51201">
    <property type="entry name" value="RCK_N"/>
    <property type="match status" value="1"/>
</dbReference>
<dbReference type="InterPro" id="IPR036291">
    <property type="entry name" value="NAD(P)-bd_dom_sf"/>
</dbReference>
<sequence length="251" mass="26878">MTPAAKGPLANRPFLRRALPPVGSLVAVVLASIGGFVLLADVGPIEAAYWLISPANIGIHFREHAGPETIVKAFAVTSRVALVVASLWIGQTVVAALFGGQITEELKRVQQERTIANLENHTVVCGYGMFGRTVVEQLEAVGRDIVVIEREQDVVVRAERDGHLVVDGDAIREAVQRRAAVDTAETIVAGIDDTNANIQIAIVARELAPRAELIVRIGDGEYEQLARRAGADTVVIPEIMSGKDVAEELRG</sequence>
<dbReference type="Gene3D" id="3.40.50.720">
    <property type="entry name" value="NAD(P)-binding Rossmann-like Domain"/>
    <property type="match status" value="1"/>
</dbReference>